<evidence type="ECO:0000313" key="8">
    <source>
        <dbReference type="Proteomes" id="UP000822688"/>
    </source>
</evidence>
<dbReference type="GO" id="GO:0016020">
    <property type="term" value="C:membrane"/>
    <property type="evidence" value="ECO:0007669"/>
    <property type="project" value="UniProtKB-SubCell"/>
</dbReference>
<dbReference type="PANTHER" id="PTHR11266:SF46">
    <property type="entry name" value="OS08G0566900 PROTEIN"/>
    <property type="match status" value="1"/>
</dbReference>
<evidence type="ECO:0000256" key="3">
    <source>
        <dbReference type="ARBA" id="ARBA00022692"/>
    </source>
</evidence>
<name>A0A8T0I934_CERPU</name>
<keyword evidence="8" id="KW-1185">Reference proteome</keyword>
<dbReference type="GO" id="GO:0005737">
    <property type="term" value="C:cytoplasm"/>
    <property type="evidence" value="ECO:0007669"/>
    <property type="project" value="TreeGrafter"/>
</dbReference>
<dbReference type="PANTHER" id="PTHR11266">
    <property type="entry name" value="PEROXISOMAL MEMBRANE PROTEIN 2, PXMP2 MPV17"/>
    <property type="match status" value="1"/>
</dbReference>
<reference evidence="7" key="1">
    <citation type="submission" date="2020-06" db="EMBL/GenBank/DDBJ databases">
        <title>WGS assembly of Ceratodon purpureus strain R40.</title>
        <authorList>
            <person name="Carey S.B."/>
            <person name="Jenkins J."/>
            <person name="Shu S."/>
            <person name="Lovell J.T."/>
            <person name="Sreedasyam A."/>
            <person name="Maumus F."/>
            <person name="Tiley G.P."/>
            <person name="Fernandez-Pozo N."/>
            <person name="Barry K."/>
            <person name="Chen C."/>
            <person name="Wang M."/>
            <person name="Lipzen A."/>
            <person name="Daum C."/>
            <person name="Saski C.A."/>
            <person name="Payton A.C."/>
            <person name="Mcbreen J.C."/>
            <person name="Conrad R.E."/>
            <person name="Kollar L.M."/>
            <person name="Olsson S."/>
            <person name="Huttunen S."/>
            <person name="Landis J.B."/>
            <person name="Wickett N.J."/>
            <person name="Johnson M.G."/>
            <person name="Rensing S.A."/>
            <person name="Grimwood J."/>
            <person name="Schmutz J."/>
            <person name="Mcdaniel S.F."/>
        </authorList>
    </citation>
    <scope>NUCLEOTIDE SEQUENCE</scope>
    <source>
        <strain evidence="7">R40</strain>
    </source>
</reference>
<evidence type="ECO:0000256" key="4">
    <source>
        <dbReference type="ARBA" id="ARBA00022989"/>
    </source>
</evidence>
<keyword evidence="4" id="KW-1133">Transmembrane helix</keyword>
<evidence type="ECO:0008006" key="9">
    <source>
        <dbReference type="Google" id="ProtNLM"/>
    </source>
</evidence>
<evidence type="ECO:0000256" key="5">
    <source>
        <dbReference type="ARBA" id="ARBA00023136"/>
    </source>
</evidence>
<dbReference type="EMBL" id="CM026424">
    <property type="protein sequence ID" value="KAG0579515.1"/>
    <property type="molecule type" value="Genomic_DNA"/>
</dbReference>
<sequence>MWFLVQAITAGVLAGSADVIAQKLAGAKNLQLRRSVLLMLYGFCYSGPFGHYFHQFMNKLFPPSQDSKTIVSKVIVEQLTSGPWNNFLFITYLGMVVEGRPWSSVKGQLKTHFPSVQLNAWRVQISI</sequence>
<comment type="subcellular location">
    <subcellularLocation>
        <location evidence="1">Membrane</location>
        <topology evidence="1">Multi-pass membrane protein</topology>
    </subcellularLocation>
</comment>
<evidence type="ECO:0000256" key="6">
    <source>
        <dbReference type="RuleBase" id="RU363053"/>
    </source>
</evidence>
<protein>
    <recommendedName>
        <fullName evidence="9">Peroxisomal membrane protein PMP22</fullName>
    </recommendedName>
</protein>
<comment type="similarity">
    <text evidence="2 6">Belongs to the peroxisomal membrane protein PXMP2/4 family.</text>
</comment>
<organism evidence="7 8">
    <name type="scientific">Ceratodon purpureus</name>
    <name type="common">Fire moss</name>
    <name type="synonym">Dicranum purpureum</name>
    <dbReference type="NCBI Taxonomy" id="3225"/>
    <lineage>
        <taxon>Eukaryota</taxon>
        <taxon>Viridiplantae</taxon>
        <taxon>Streptophyta</taxon>
        <taxon>Embryophyta</taxon>
        <taxon>Bryophyta</taxon>
        <taxon>Bryophytina</taxon>
        <taxon>Bryopsida</taxon>
        <taxon>Dicranidae</taxon>
        <taxon>Pseudoditrichales</taxon>
        <taxon>Ditrichaceae</taxon>
        <taxon>Ceratodon</taxon>
    </lineage>
</organism>
<gene>
    <name evidence="7" type="ORF">KC19_4G104300</name>
</gene>
<keyword evidence="3" id="KW-0812">Transmembrane</keyword>
<dbReference type="InterPro" id="IPR007248">
    <property type="entry name" value="Mpv17_PMP22"/>
</dbReference>
<evidence type="ECO:0000256" key="2">
    <source>
        <dbReference type="ARBA" id="ARBA00006824"/>
    </source>
</evidence>
<proteinExistence type="inferred from homology"/>
<dbReference type="AlphaFoldDB" id="A0A8T0I934"/>
<evidence type="ECO:0000313" key="7">
    <source>
        <dbReference type="EMBL" id="KAG0579515.1"/>
    </source>
</evidence>
<comment type="caution">
    <text evidence="7">The sequence shown here is derived from an EMBL/GenBank/DDBJ whole genome shotgun (WGS) entry which is preliminary data.</text>
</comment>
<accession>A0A8T0I934</accession>
<dbReference type="Proteomes" id="UP000822688">
    <property type="component" value="Chromosome 4"/>
</dbReference>
<evidence type="ECO:0000256" key="1">
    <source>
        <dbReference type="ARBA" id="ARBA00004141"/>
    </source>
</evidence>
<keyword evidence="5" id="KW-0472">Membrane</keyword>